<dbReference type="Gene3D" id="1.10.10.10">
    <property type="entry name" value="Winged helix-like DNA-binding domain superfamily/Winged helix DNA-binding domain"/>
    <property type="match status" value="1"/>
</dbReference>
<dbReference type="InterPro" id="IPR000835">
    <property type="entry name" value="HTH_MarR-typ"/>
</dbReference>
<evidence type="ECO:0000313" key="3">
    <source>
        <dbReference type="Proteomes" id="UP001614394"/>
    </source>
</evidence>
<feature type="domain" description="HTH marR-type" evidence="1">
    <location>
        <begin position="1"/>
        <end position="144"/>
    </location>
</feature>
<dbReference type="Pfam" id="PF01047">
    <property type="entry name" value="MarR"/>
    <property type="match status" value="1"/>
</dbReference>
<dbReference type="SUPFAM" id="SSF46785">
    <property type="entry name" value="Winged helix' DNA-binding domain"/>
    <property type="match status" value="1"/>
</dbReference>
<dbReference type="InterPro" id="IPR039422">
    <property type="entry name" value="MarR/SlyA-like"/>
</dbReference>
<dbReference type="PANTHER" id="PTHR33164">
    <property type="entry name" value="TRANSCRIPTIONAL REGULATOR, MARR FAMILY"/>
    <property type="match status" value="1"/>
</dbReference>
<dbReference type="PANTHER" id="PTHR33164:SF103">
    <property type="entry name" value="REGULATORY PROTEIN MARR"/>
    <property type="match status" value="1"/>
</dbReference>
<dbReference type="RefSeq" id="WP_399649167.1">
    <property type="nucleotide sequence ID" value="NZ_JBITYG010000004.1"/>
</dbReference>
<name>A0ABW8C9K8_9ACTN</name>
<keyword evidence="3" id="KW-1185">Reference proteome</keyword>
<dbReference type="SMART" id="SM00347">
    <property type="entry name" value="HTH_MARR"/>
    <property type="match status" value="1"/>
</dbReference>
<accession>A0ABW8C9K8</accession>
<evidence type="ECO:0000313" key="2">
    <source>
        <dbReference type="EMBL" id="MFI9102045.1"/>
    </source>
</evidence>
<comment type="caution">
    <text evidence="2">The sequence shown here is derived from an EMBL/GenBank/DDBJ whole genome shotgun (WGS) entry which is preliminary data.</text>
</comment>
<evidence type="ECO:0000259" key="1">
    <source>
        <dbReference type="PROSITE" id="PS50995"/>
    </source>
</evidence>
<protein>
    <submittedName>
        <fullName evidence="2">MarR family transcriptional regulator</fullName>
    </submittedName>
</protein>
<gene>
    <name evidence="2" type="ORF">ACIGXA_16130</name>
</gene>
<dbReference type="InterPro" id="IPR036390">
    <property type="entry name" value="WH_DNA-bd_sf"/>
</dbReference>
<dbReference type="Proteomes" id="UP001614394">
    <property type="component" value="Unassembled WGS sequence"/>
</dbReference>
<sequence length="163" mass="17615">MHSSRSATHLEEAAGAASEITELLEVLWGRGRDDSAAPVSASQLRVLFILADNEGINLRTLSEALGSAPPSVSRLCDRLQAVGYLERDPNPASRREVRLRLSGRGVKFLDELRARRREQLSQVLATMQPAARTALLSGLRAFRDAAASEESPLPAHTVAAHIA</sequence>
<proteinExistence type="predicted"/>
<dbReference type="EMBL" id="JBITYG010000004">
    <property type="protein sequence ID" value="MFI9102045.1"/>
    <property type="molecule type" value="Genomic_DNA"/>
</dbReference>
<dbReference type="PROSITE" id="PS50995">
    <property type="entry name" value="HTH_MARR_2"/>
    <property type="match status" value="1"/>
</dbReference>
<reference evidence="2 3" key="1">
    <citation type="submission" date="2024-10" db="EMBL/GenBank/DDBJ databases">
        <title>The Natural Products Discovery Center: Release of the First 8490 Sequenced Strains for Exploring Actinobacteria Biosynthetic Diversity.</title>
        <authorList>
            <person name="Kalkreuter E."/>
            <person name="Kautsar S.A."/>
            <person name="Yang D."/>
            <person name="Bader C.D."/>
            <person name="Teijaro C.N."/>
            <person name="Fluegel L."/>
            <person name="Davis C.M."/>
            <person name="Simpson J.R."/>
            <person name="Lauterbach L."/>
            <person name="Steele A.D."/>
            <person name="Gui C."/>
            <person name="Meng S."/>
            <person name="Li G."/>
            <person name="Viehrig K."/>
            <person name="Ye F."/>
            <person name="Su P."/>
            <person name="Kiefer A.F."/>
            <person name="Nichols A."/>
            <person name="Cepeda A.J."/>
            <person name="Yan W."/>
            <person name="Fan B."/>
            <person name="Jiang Y."/>
            <person name="Adhikari A."/>
            <person name="Zheng C.-J."/>
            <person name="Schuster L."/>
            <person name="Cowan T.M."/>
            <person name="Smanski M.J."/>
            <person name="Chevrette M.G."/>
            <person name="De Carvalho L.P.S."/>
            <person name="Shen B."/>
        </authorList>
    </citation>
    <scope>NUCLEOTIDE SEQUENCE [LARGE SCALE GENOMIC DNA]</scope>
    <source>
        <strain evidence="2 3">NPDC053399</strain>
    </source>
</reference>
<organism evidence="2 3">
    <name type="scientific">Streptomyces fildesensis</name>
    <dbReference type="NCBI Taxonomy" id="375757"/>
    <lineage>
        <taxon>Bacteria</taxon>
        <taxon>Bacillati</taxon>
        <taxon>Actinomycetota</taxon>
        <taxon>Actinomycetes</taxon>
        <taxon>Kitasatosporales</taxon>
        <taxon>Streptomycetaceae</taxon>
        <taxon>Streptomyces</taxon>
    </lineage>
</organism>
<dbReference type="InterPro" id="IPR036388">
    <property type="entry name" value="WH-like_DNA-bd_sf"/>
</dbReference>